<proteinExistence type="predicted"/>
<evidence type="ECO:0000313" key="7">
    <source>
        <dbReference type="EMBL" id="NKQ56158.1"/>
    </source>
</evidence>
<feature type="transmembrane region" description="Helical" evidence="5">
    <location>
        <begin position="86"/>
        <end position="106"/>
    </location>
</feature>
<keyword evidence="3 5" id="KW-1133">Transmembrane helix</keyword>
<feature type="transmembrane region" description="Helical" evidence="5">
    <location>
        <begin position="288"/>
        <end position="306"/>
    </location>
</feature>
<evidence type="ECO:0000256" key="3">
    <source>
        <dbReference type="ARBA" id="ARBA00022989"/>
    </source>
</evidence>
<feature type="transmembrane region" description="Helical" evidence="5">
    <location>
        <begin position="55"/>
        <end position="74"/>
    </location>
</feature>
<reference evidence="7 8" key="1">
    <citation type="submission" date="2020-04" db="EMBL/GenBank/DDBJ databases">
        <title>Novel species.</title>
        <authorList>
            <person name="Teo W.F.A."/>
            <person name="Lipun K."/>
            <person name="Srisuk N."/>
            <person name="Duangmal K."/>
        </authorList>
    </citation>
    <scope>NUCLEOTIDE SEQUENCE [LARGE SCALE GENOMIC DNA]</scope>
    <source>
        <strain evidence="7 8">K13G38</strain>
    </source>
</reference>
<dbReference type="InterPro" id="IPR010645">
    <property type="entry name" value="MFS_4"/>
</dbReference>
<evidence type="ECO:0000256" key="1">
    <source>
        <dbReference type="ARBA" id="ARBA00004651"/>
    </source>
</evidence>
<organism evidence="7 8">
    <name type="scientific">Amycolatopsis acididurans</name>
    <dbReference type="NCBI Taxonomy" id="2724524"/>
    <lineage>
        <taxon>Bacteria</taxon>
        <taxon>Bacillati</taxon>
        <taxon>Actinomycetota</taxon>
        <taxon>Actinomycetes</taxon>
        <taxon>Pseudonocardiales</taxon>
        <taxon>Pseudonocardiaceae</taxon>
        <taxon>Amycolatopsis</taxon>
    </lineage>
</organism>
<dbReference type="Pfam" id="PF06779">
    <property type="entry name" value="MFS_4"/>
    <property type="match status" value="1"/>
</dbReference>
<accession>A0ABX1J8R0</accession>
<keyword evidence="2 5" id="KW-0812">Transmembrane</keyword>
<comment type="subcellular location">
    <subcellularLocation>
        <location evidence="1">Cell membrane</location>
        <topology evidence="1">Multi-pass membrane protein</topology>
    </subcellularLocation>
</comment>
<evidence type="ECO:0000256" key="4">
    <source>
        <dbReference type="ARBA" id="ARBA00023136"/>
    </source>
</evidence>
<evidence type="ECO:0000256" key="2">
    <source>
        <dbReference type="ARBA" id="ARBA00022692"/>
    </source>
</evidence>
<keyword evidence="8" id="KW-1185">Reference proteome</keyword>
<dbReference type="EMBL" id="JAAXLS010000020">
    <property type="protein sequence ID" value="NKQ56158.1"/>
    <property type="molecule type" value="Genomic_DNA"/>
</dbReference>
<comment type="caution">
    <text evidence="7">The sequence shown here is derived from an EMBL/GenBank/DDBJ whole genome shotgun (WGS) entry which is preliminary data.</text>
</comment>
<feature type="domain" description="Major facilitator superfamily (MFS) profile" evidence="6">
    <location>
        <begin position="17"/>
        <end position="400"/>
    </location>
</feature>
<dbReference type="SUPFAM" id="SSF103473">
    <property type="entry name" value="MFS general substrate transporter"/>
    <property type="match status" value="1"/>
</dbReference>
<feature type="transmembrane region" description="Helical" evidence="5">
    <location>
        <begin position="217"/>
        <end position="238"/>
    </location>
</feature>
<dbReference type="InterPro" id="IPR036259">
    <property type="entry name" value="MFS_trans_sf"/>
</dbReference>
<feature type="transmembrane region" description="Helical" evidence="5">
    <location>
        <begin position="312"/>
        <end position="334"/>
    </location>
</feature>
<dbReference type="PANTHER" id="PTHR23537">
    <property type="match status" value="1"/>
</dbReference>
<name>A0ABX1J8R0_9PSEU</name>
<evidence type="ECO:0000313" key="8">
    <source>
        <dbReference type="Proteomes" id="UP000715441"/>
    </source>
</evidence>
<dbReference type="InterPro" id="IPR020846">
    <property type="entry name" value="MFS_dom"/>
</dbReference>
<evidence type="ECO:0000256" key="5">
    <source>
        <dbReference type="SAM" id="Phobius"/>
    </source>
</evidence>
<dbReference type="Gene3D" id="1.20.1250.20">
    <property type="entry name" value="MFS general substrate transporter like domains"/>
    <property type="match status" value="2"/>
</dbReference>
<feature type="transmembrane region" description="Helical" evidence="5">
    <location>
        <begin position="258"/>
        <end position="276"/>
    </location>
</feature>
<feature type="transmembrane region" description="Helical" evidence="5">
    <location>
        <begin position="112"/>
        <end position="130"/>
    </location>
</feature>
<dbReference type="PROSITE" id="PS50850">
    <property type="entry name" value="MFS"/>
    <property type="match status" value="1"/>
</dbReference>
<feature type="transmembrane region" description="Helical" evidence="5">
    <location>
        <begin position="376"/>
        <end position="396"/>
    </location>
</feature>
<dbReference type="Proteomes" id="UP000715441">
    <property type="component" value="Unassembled WGS sequence"/>
</dbReference>
<protein>
    <submittedName>
        <fullName evidence="7">YbfB/YjiJ family MFS transporter</fullName>
    </submittedName>
</protein>
<keyword evidence="4 5" id="KW-0472">Membrane</keyword>
<dbReference type="RefSeq" id="WP_168519195.1">
    <property type="nucleotide sequence ID" value="NZ_JAAXLS010000020.1"/>
</dbReference>
<dbReference type="PANTHER" id="PTHR23537:SF1">
    <property type="entry name" value="SUGAR TRANSPORTER"/>
    <property type="match status" value="1"/>
</dbReference>
<feature type="transmembrane region" description="Helical" evidence="5">
    <location>
        <begin position="142"/>
        <end position="162"/>
    </location>
</feature>
<sequence>MRWGRNAPRLPSWAPPFALVVLAAAVSQVFGRLTFAVLLPQMTADYLGDYQSAGIASATNLAAYVSGTALLMACGGRYTGIRVLRLGLAVTLGGLVAVAVVSSFPALCVAQAFLGLGGAGIWLACAPIAADHAPEGRTGVAMGAMFAGIGFGIAANGGIVWCVEHLLGPGQWRVVWWIAAAVTSLTLALATRVPRRAAARPHRGAGRPGPRSPARRLVRVLWLACLAYLAYGIAYGTYATFLTAALHERWGLDVATSANLYSLMGPLNLVGALLLGRASDSRVGRLPTIVAGFVAMAIASAAVATGPPVVAMVSPVVFGLVMSGIAAAVTAYVLETLPPMDTGTAYASVTLAAASGQVIAPLAGGRLADSAAGFTATYGMGSGAALCGAIAMLLFVRRMRARTVTGEGLADERHQA</sequence>
<feature type="transmembrane region" description="Helical" evidence="5">
    <location>
        <begin position="346"/>
        <end position="364"/>
    </location>
</feature>
<evidence type="ECO:0000259" key="6">
    <source>
        <dbReference type="PROSITE" id="PS50850"/>
    </source>
</evidence>
<feature type="transmembrane region" description="Helical" evidence="5">
    <location>
        <begin position="174"/>
        <end position="193"/>
    </location>
</feature>
<gene>
    <name evidence="7" type="ORF">HFP15_25085</name>
</gene>